<keyword evidence="4 9" id="KW-0347">Helicase</keyword>
<name>A0A397IG15_9GLOM</name>
<dbReference type="PANTHER" id="PTHR47642">
    <property type="entry name" value="ATP-DEPENDENT DNA HELICASE"/>
    <property type="match status" value="1"/>
</dbReference>
<dbReference type="InterPro" id="IPR010285">
    <property type="entry name" value="DNA_helicase_pif1-like_DEAD"/>
</dbReference>
<comment type="cofactor">
    <cofactor evidence="9">
        <name>Mg(2+)</name>
        <dbReference type="ChEBI" id="CHEBI:18420"/>
    </cofactor>
</comment>
<evidence type="ECO:0000313" key="12">
    <source>
        <dbReference type="EMBL" id="RHZ73797.1"/>
    </source>
</evidence>
<dbReference type="GO" id="GO:0000723">
    <property type="term" value="P:telomere maintenance"/>
    <property type="evidence" value="ECO:0007669"/>
    <property type="project" value="InterPro"/>
</dbReference>
<dbReference type="GO" id="GO:0006281">
    <property type="term" value="P:DNA repair"/>
    <property type="evidence" value="ECO:0007669"/>
    <property type="project" value="UniProtKB-KW"/>
</dbReference>
<proteinExistence type="inferred from homology"/>
<dbReference type="Pfam" id="PF05970">
    <property type="entry name" value="PIF1"/>
    <property type="match status" value="1"/>
</dbReference>
<evidence type="ECO:0000313" key="13">
    <source>
        <dbReference type="Proteomes" id="UP000266861"/>
    </source>
</evidence>
<evidence type="ECO:0000256" key="3">
    <source>
        <dbReference type="ARBA" id="ARBA00022801"/>
    </source>
</evidence>
<keyword evidence="8" id="KW-0413">Isomerase</keyword>
<organism evidence="12 13">
    <name type="scientific">Diversispora epigaea</name>
    <dbReference type="NCBI Taxonomy" id="1348612"/>
    <lineage>
        <taxon>Eukaryota</taxon>
        <taxon>Fungi</taxon>
        <taxon>Fungi incertae sedis</taxon>
        <taxon>Mucoromycota</taxon>
        <taxon>Glomeromycotina</taxon>
        <taxon>Glomeromycetes</taxon>
        <taxon>Diversisporales</taxon>
        <taxon>Diversisporaceae</taxon>
        <taxon>Diversispora</taxon>
    </lineage>
</organism>
<keyword evidence="2 9" id="KW-0227">DNA damage</keyword>
<protein>
    <recommendedName>
        <fullName evidence="9">ATP-dependent DNA helicase</fullName>
        <ecNumber evidence="9">5.6.2.3</ecNumber>
    </recommendedName>
</protein>
<evidence type="ECO:0000256" key="8">
    <source>
        <dbReference type="ARBA" id="ARBA00023235"/>
    </source>
</evidence>
<comment type="caution">
    <text evidence="12">The sequence shown here is derived from an EMBL/GenBank/DDBJ whole genome shotgun (WGS) entry which is preliminary data.</text>
</comment>
<evidence type="ECO:0000256" key="6">
    <source>
        <dbReference type="ARBA" id="ARBA00023125"/>
    </source>
</evidence>
<keyword evidence="5 9" id="KW-0067">ATP-binding</keyword>
<keyword evidence="7 9" id="KW-0234">DNA repair</keyword>
<dbReference type="GO" id="GO:0016887">
    <property type="term" value="F:ATP hydrolysis activity"/>
    <property type="evidence" value="ECO:0007669"/>
    <property type="project" value="RHEA"/>
</dbReference>
<dbReference type="InterPro" id="IPR027417">
    <property type="entry name" value="P-loop_NTPase"/>
</dbReference>
<sequence>MAPTGVAAQNIGGQTIHSELRITGNSYNFQSLAIYDQTLYQKLLQIKYIIFEEISMVSGYLFSFISKLFSKIHKNSSEFGGIPVLVVDLQYCNFLHEIRTGELSQSAINMINNKIASYQPQNNVLTTTHIVGYRKTADAINNYIGSFLPSTSENNTQIISYSKDFIDDEEWSTAESNKLFKKYTNFPTELTLKQGARVMFLNNKLFSDGLCNGSIGVILEIENEEAVIVAFPT</sequence>
<dbReference type="EMBL" id="PQFF01000212">
    <property type="protein sequence ID" value="RHZ73797.1"/>
    <property type="molecule type" value="Genomic_DNA"/>
</dbReference>
<dbReference type="Pfam" id="PF21530">
    <property type="entry name" value="Pif1_2B_dom"/>
    <property type="match status" value="1"/>
</dbReference>
<dbReference type="Gene3D" id="3.40.50.300">
    <property type="entry name" value="P-loop containing nucleotide triphosphate hydrolases"/>
    <property type="match status" value="1"/>
</dbReference>
<dbReference type="PANTHER" id="PTHR47642:SF5">
    <property type="entry name" value="ATP-DEPENDENT DNA HELICASE"/>
    <property type="match status" value="1"/>
</dbReference>
<keyword evidence="1 9" id="KW-0547">Nucleotide-binding</keyword>
<evidence type="ECO:0000259" key="11">
    <source>
        <dbReference type="Pfam" id="PF21530"/>
    </source>
</evidence>
<dbReference type="GO" id="GO:0006310">
    <property type="term" value="P:DNA recombination"/>
    <property type="evidence" value="ECO:0007669"/>
    <property type="project" value="UniProtKB-KW"/>
</dbReference>
<dbReference type="STRING" id="1348612.A0A397IG15"/>
<evidence type="ECO:0000256" key="4">
    <source>
        <dbReference type="ARBA" id="ARBA00022806"/>
    </source>
</evidence>
<accession>A0A397IG15</accession>
<evidence type="ECO:0000256" key="9">
    <source>
        <dbReference type="RuleBase" id="RU363044"/>
    </source>
</evidence>
<gene>
    <name evidence="12" type="ORF">Glove_229g15</name>
</gene>
<evidence type="ECO:0000256" key="1">
    <source>
        <dbReference type="ARBA" id="ARBA00022741"/>
    </source>
</evidence>
<keyword evidence="9" id="KW-0233">DNA recombination</keyword>
<dbReference type="AlphaFoldDB" id="A0A397IG15"/>
<evidence type="ECO:0000256" key="7">
    <source>
        <dbReference type="ARBA" id="ARBA00023204"/>
    </source>
</evidence>
<comment type="similarity">
    <text evidence="9">Belongs to the helicase family.</text>
</comment>
<dbReference type="Proteomes" id="UP000266861">
    <property type="component" value="Unassembled WGS sequence"/>
</dbReference>
<reference evidence="12 13" key="1">
    <citation type="submission" date="2018-08" db="EMBL/GenBank/DDBJ databases">
        <title>Genome and evolution of the arbuscular mycorrhizal fungus Diversispora epigaea (formerly Glomus versiforme) and its bacterial endosymbionts.</title>
        <authorList>
            <person name="Sun X."/>
            <person name="Fei Z."/>
            <person name="Harrison M."/>
        </authorList>
    </citation>
    <scope>NUCLEOTIDE SEQUENCE [LARGE SCALE GENOMIC DNA]</scope>
    <source>
        <strain evidence="12 13">IT104</strain>
    </source>
</reference>
<keyword evidence="13" id="KW-1185">Reference proteome</keyword>
<feature type="domain" description="DNA helicase Pif1-like 2B" evidence="11">
    <location>
        <begin position="187"/>
        <end position="220"/>
    </location>
</feature>
<evidence type="ECO:0000256" key="5">
    <source>
        <dbReference type="ARBA" id="ARBA00022840"/>
    </source>
</evidence>
<evidence type="ECO:0000256" key="2">
    <source>
        <dbReference type="ARBA" id="ARBA00022763"/>
    </source>
</evidence>
<dbReference type="InterPro" id="IPR049163">
    <property type="entry name" value="Pif1-like_2B_dom"/>
</dbReference>
<evidence type="ECO:0000259" key="10">
    <source>
        <dbReference type="Pfam" id="PF05970"/>
    </source>
</evidence>
<keyword evidence="6" id="KW-0238">DNA-binding</keyword>
<dbReference type="GO" id="GO:0005524">
    <property type="term" value="F:ATP binding"/>
    <property type="evidence" value="ECO:0007669"/>
    <property type="project" value="UniProtKB-KW"/>
</dbReference>
<feature type="domain" description="DNA helicase Pif1-like DEAD-box helicase" evidence="10">
    <location>
        <begin position="2"/>
        <end position="86"/>
    </location>
</feature>
<dbReference type="OrthoDB" id="2449559at2759"/>
<keyword evidence="3 9" id="KW-0378">Hydrolase</keyword>
<dbReference type="InterPro" id="IPR051055">
    <property type="entry name" value="PIF1_helicase"/>
</dbReference>
<dbReference type="EC" id="5.6.2.3" evidence="9"/>
<comment type="catalytic activity">
    <reaction evidence="9">
        <text>ATP + H2O = ADP + phosphate + H(+)</text>
        <dbReference type="Rhea" id="RHEA:13065"/>
        <dbReference type="ChEBI" id="CHEBI:15377"/>
        <dbReference type="ChEBI" id="CHEBI:15378"/>
        <dbReference type="ChEBI" id="CHEBI:30616"/>
        <dbReference type="ChEBI" id="CHEBI:43474"/>
        <dbReference type="ChEBI" id="CHEBI:456216"/>
        <dbReference type="EC" id="5.6.2.3"/>
    </reaction>
</comment>
<dbReference type="GO" id="GO:0043139">
    <property type="term" value="F:5'-3' DNA helicase activity"/>
    <property type="evidence" value="ECO:0007669"/>
    <property type="project" value="UniProtKB-EC"/>
</dbReference>